<dbReference type="Proteomes" id="UP001392437">
    <property type="component" value="Unassembled WGS sequence"/>
</dbReference>
<evidence type="ECO:0000313" key="3">
    <source>
        <dbReference type="Proteomes" id="UP001392437"/>
    </source>
</evidence>
<reference evidence="2 3" key="1">
    <citation type="submission" date="2023-01" db="EMBL/GenBank/DDBJ databases">
        <title>Analysis of 21 Apiospora genomes using comparative genomics revels a genus with tremendous synthesis potential of carbohydrate active enzymes and secondary metabolites.</title>
        <authorList>
            <person name="Sorensen T."/>
        </authorList>
    </citation>
    <scope>NUCLEOTIDE SEQUENCE [LARGE SCALE GENOMIC DNA]</scope>
    <source>
        <strain evidence="2 3">CBS 117206</strain>
    </source>
</reference>
<name>A0AAW0QHV7_9PEZI</name>
<sequence length="68" mass="7665">MKGKRRHRERMIKVLGTTDSDVSLPVTKSKNLIVEVTWFPSNAALDADVRAQTETTKEPDSGLKLRLQ</sequence>
<dbReference type="AlphaFoldDB" id="A0AAW0QHV7"/>
<proteinExistence type="predicted"/>
<organism evidence="2 3">
    <name type="scientific">Apiospora kogelbergensis</name>
    <dbReference type="NCBI Taxonomy" id="1337665"/>
    <lineage>
        <taxon>Eukaryota</taxon>
        <taxon>Fungi</taxon>
        <taxon>Dikarya</taxon>
        <taxon>Ascomycota</taxon>
        <taxon>Pezizomycotina</taxon>
        <taxon>Sordariomycetes</taxon>
        <taxon>Xylariomycetidae</taxon>
        <taxon>Amphisphaeriales</taxon>
        <taxon>Apiosporaceae</taxon>
        <taxon>Apiospora</taxon>
    </lineage>
</organism>
<feature type="region of interest" description="Disordered" evidence="1">
    <location>
        <begin position="49"/>
        <end position="68"/>
    </location>
</feature>
<gene>
    <name evidence="2" type="ORF">PG999_008498</name>
</gene>
<keyword evidence="3" id="KW-1185">Reference proteome</keyword>
<accession>A0AAW0QHV7</accession>
<evidence type="ECO:0000313" key="2">
    <source>
        <dbReference type="EMBL" id="KAK8105139.1"/>
    </source>
</evidence>
<protein>
    <submittedName>
        <fullName evidence="2">Uncharacterized protein</fullName>
    </submittedName>
</protein>
<comment type="caution">
    <text evidence="2">The sequence shown here is derived from an EMBL/GenBank/DDBJ whole genome shotgun (WGS) entry which is preliminary data.</text>
</comment>
<evidence type="ECO:0000256" key="1">
    <source>
        <dbReference type="SAM" id="MobiDB-lite"/>
    </source>
</evidence>
<dbReference type="EMBL" id="JAQQWP010000008">
    <property type="protein sequence ID" value="KAK8105139.1"/>
    <property type="molecule type" value="Genomic_DNA"/>
</dbReference>